<protein>
    <submittedName>
        <fullName evidence="2">Uncharacterized protein</fullName>
    </submittedName>
</protein>
<feature type="transmembrane region" description="Helical" evidence="1">
    <location>
        <begin position="136"/>
        <end position="159"/>
    </location>
</feature>
<dbReference type="EMBL" id="JH604633">
    <property type="protein sequence ID" value="EHY66467.1"/>
    <property type="molecule type" value="Genomic_DNA"/>
</dbReference>
<organism evidence="2">
    <name type="scientific">Nematocida ausubeli (strain ATCC PRA-371 / ERTm2)</name>
    <name type="common">Nematode killer fungus</name>
    <dbReference type="NCBI Taxonomy" id="1913371"/>
    <lineage>
        <taxon>Eukaryota</taxon>
        <taxon>Fungi</taxon>
        <taxon>Fungi incertae sedis</taxon>
        <taxon>Microsporidia</taxon>
        <taxon>Nematocida</taxon>
    </lineage>
</organism>
<keyword evidence="1" id="KW-1133">Transmembrane helix</keyword>
<evidence type="ECO:0000313" key="2">
    <source>
        <dbReference type="EMBL" id="EHY66467.1"/>
    </source>
</evidence>
<dbReference type="HOGENOM" id="CLU_1390583_0_0_1"/>
<sequence length="196" mass="21829">MLDTKQKLNTELLRYAVSTGIFGIGMSLNLQSPAAIMNMHSARIFLNVQEMKEQWMYSGLDTQRAITTAGSIVSSAAILISGHSRVSRVAESTYLALEAVGKVQQWLRIRRIVRSSASASTTQISEMYSKATFSTVIALVELFSYMFSIWPIYLLVAVLKGGHFLYRSLSSTLQETLHGYSTGKKKIHFLINSCFT</sequence>
<keyword evidence="1" id="KW-0812">Transmembrane</keyword>
<keyword evidence="1" id="KW-0472">Membrane</keyword>
<gene>
    <name evidence="2" type="ORF">NERG_00107</name>
</gene>
<reference evidence="2" key="1">
    <citation type="submission" date="2011-03" db="EMBL/GenBank/DDBJ databases">
        <title>The Genome Sequence of Nematocida sp1 strain ERTm2.</title>
        <authorList>
            <consortium name="The Broad Institute Genome Sequencing Platform"/>
            <consortium name="The Broad Institute Genome Sequencing Center for Infectious Disease"/>
            <person name="Cuomo C."/>
            <person name="Troemel E."/>
            <person name="Young S.K."/>
            <person name="Zeng Q."/>
            <person name="Gargeya S."/>
            <person name="Fitzgerald M."/>
            <person name="Haas B."/>
            <person name="Abouelleil A."/>
            <person name="Alvarado L."/>
            <person name="Arachchi H.M."/>
            <person name="Berlin A."/>
            <person name="Brown A."/>
            <person name="Chapman S.B."/>
            <person name="Chen Z."/>
            <person name="Dunbar C."/>
            <person name="Freedman E."/>
            <person name="Gearin G."/>
            <person name="Gellesch M."/>
            <person name="Goldberg J."/>
            <person name="Griggs A."/>
            <person name="Gujja S."/>
            <person name="Heilman E.R."/>
            <person name="Heiman D."/>
            <person name="Howarth C."/>
            <person name="Larson L."/>
            <person name="Lui A."/>
            <person name="MacDonald P.J.P."/>
            <person name="Mehta T."/>
            <person name="Montmayeur A."/>
            <person name="Murphy C."/>
            <person name="Neiman D."/>
            <person name="Pearson M."/>
            <person name="Priest M."/>
            <person name="Roberts A."/>
            <person name="Saif S."/>
            <person name="Shea T."/>
            <person name="Shenoy N."/>
            <person name="Sisk P."/>
            <person name="Stolte C."/>
            <person name="Sykes S."/>
            <person name="White J."/>
            <person name="Yandava C."/>
            <person name="Wortman J."/>
            <person name="Nusbaum C."/>
            <person name="Birren B."/>
        </authorList>
    </citation>
    <scope>NUCLEOTIDE SEQUENCE</scope>
    <source>
        <strain evidence="2">ERTm2</strain>
    </source>
</reference>
<name>H8Z936_NEMA1</name>
<accession>H8Z936</accession>
<proteinExistence type="predicted"/>
<dbReference type="AlphaFoldDB" id="H8Z936"/>
<dbReference type="Proteomes" id="UP000005622">
    <property type="component" value="Unassembled WGS sequence"/>
</dbReference>
<evidence type="ECO:0000256" key="1">
    <source>
        <dbReference type="SAM" id="Phobius"/>
    </source>
</evidence>